<keyword evidence="8" id="KW-1185">Reference proteome</keyword>
<dbReference type="PANTHER" id="PTHR11224">
    <property type="entry name" value="MAKORIN-RELATED"/>
    <property type="match status" value="1"/>
</dbReference>
<evidence type="ECO:0000256" key="5">
    <source>
        <dbReference type="SAM" id="MobiDB-lite"/>
    </source>
</evidence>
<keyword evidence="1 4" id="KW-0479">Metal-binding</keyword>
<feature type="region of interest" description="Disordered" evidence="5">
    <location>
        <begin position="509"/>
        <end position="532"/>
    </location>
</feature>
<organism evidence="7 8">
    <name type="scientific">Sphaerobolus stellatus (strain SS14)</name>
    <dbReference type="NCBI Taxonomy" id="990650"/>
    <lineage>
        <taxon>Eukaryota</taxon>
        <taxon>Fungi</taxon>
        <taxon>Dikarya</taxon>
        <taxon>Basidiomycota</taxon>
        <taxon>Agaricomycotina</taxon>
        <taxon>Agaricomycetes</taxon>
        <taxon>Phallomycetidae</taxon>
        <taxon>Geastrales</taxon>
        <taxon>Sphaerobolaceae</taxon>
        <taxon>Sphaerobolus</taxon>
    </lineage>
</organism>
<feature type="region of interest" description="Disordered" evidence="5">
    <location>
        <begin position="166"/>
        <end position="318"/>
    </location>
</feature>
<evidence type="ECO:0000313" key="7">
    <source>
        <dbReference type="EMBL" id="KIJ38928.1"/>
    </source>
</evidence>
<feature type="domain" description="C3H1-type" evidence="6">
    <location>
        <begin position="80"/>
        <end position="102"/>
    </location>
</feature>
<keyword evidence="2 4" id="KW-0863">Zinc-finger</keyword>
<dbReference type="GO" id="GO:0061630">
    <property type="term" value="F:ubiquitin protein ligase activity"/>
    <property type="evidence" value="ECO:0007669"/>
    <property type="project" value="InterPro"/>
</dbReference>
<feature type="compositionally biased region" description="Low complexity" evidence="5">
    <location>
        <begin position="115"/>
        <end position="124"/>
    </location>
</feature>
<keyword evidence="3 4" id="KW-0862">Zinc</keyword>
<dbReference type="PROSITE" id="PS50103">
    <property type="entry name" value="ZF_C3H1"/>
    <property type="match status" value="2"/>
</dbReference>
<feature type="domain" description="C3H1-type" evidence="6">
    <location>
        <begin position="45"/>
        <end position="72"/>
    </location>
</feature>
<dbReference type="PANTHER" id="PTHR11224:SF10">
    <property type="entry name" value="IP09428P-RELATED"/>
    <property type="match status" value="1"/>
</dbReference>
<feature type="compositionally biased region" description="Polar residues" evidence="5">
    <location>
        <begin position="509"/>
        <end position="525"/>
    </location>
</feature>
<evidence type="ECO:0000313" key="8">
    <source>
        <dbReference type="Proteomes" id="UP000054279"/>
    </source>
</evidence>
<feature type="region of interest" description="Disordered" evidence="5">
    <location>
        <begin position="1"/>
        <end position="42"/>
    </location>
</feature>
<dbReference type="Proteomes" id="UP000054279">
    <property type="component" value="Unassembled WGS sequence"/>
</dbReference>
<dbReference type="InterPro" id="IPR000571">
    <property type="entry name" value="Znf_CCCH"/>
</dbReference>
<evidence type="ECO:0000256" key="1">
    <source>
        <dbReference type="ARBA" id="ARBA00022723"/>
    </source>
</evidence>
<dbReference type="Gene3D" id="4.10.1000.10">
    <property type="entry name" value="Zinc finger, CCCH-type"/>
    <property type="match status" value="1"/>
</dbReference>
<evidence type="ECO:0000256" key="2">
    <source>
        <dbReference type="ARBA" id="ARBA00022771"/>
    </source>
</evidence>
<feature type="region of interest" description="Disordered" evidence="5">
    <location>
        <begin position="108"/>
        <end position="151"/>
    </location>
</feature>
<feature type="compositionally biased region" description="Basic and acidic residues" evidence="5">
    <location>
        <begin position="16"/>
        <end position="29"/>
    </location>
</feature>
<evidence type="ECO:0000256" key="4">
    <source>
        <dbReference type="PROSITE-ProRule" id="PRU00723"/>
    </source>
</evidence>
<feature type="zinc finger region" description="C3H1-type" evidence="4">
    <location>
        <begin position="80"/>
        <end position="102"/>
    </location>
</feature>
<proteinExistence type="predicted"/>
<accession>A0A0C9U7K5</accession>
<protein>
    <recommendedName>
        <fullName evidence="6">C3H1-type domain-containing protein</fullName>
    </recommendedName>
</protein>
<dbReference type="AlphaFoldDB" id="A0A0C9U7K5"/>
<dbReference type="OrthoDB" id="411372at2759"/>
<feature type="compositionally biased region" description="Polar residues" evidence="5">
    <location>
        <begin position="279"/>
        <end position="316"/>
    </location>
</feature>
<dbReference type="GO" id="GO:0008270">
    <property type="term" value="F:zinc ion binding"/>
    <property type="evidence" value="ECO:0007669"/>
    <property type="project" value="UniProtKB-KW"/>
</dbReference>
<dbReference type="SMART" id="SM00356">
    <property type="entry name" value="ZnF_C3H1"/>
    <property type="match status" value="2"/>
</dbReference>
<evidence type="ECO:0000259" key="6">
    <source>
        <dbReference type="PROSITE" id="PS50103"/>
    </source>
</evidence>
<evidence type="ECO:0000256" key="3">
    <source>
        <dbReference type="ARBA" id="ARBA00022833"/>
    </source>
</evidence>
<feature type="zinc finger region" description="C3H1-type" evidence="4">
    <location>
        <begin position="45"/>
        <end position="72"/>
    </location>
</feature>
<feature type="compositionally biased region" description="Basic and acidic residues" evidence="5">
    <location>
        <begin position="129"/>
        <end position="143"/>
    </location>
</feature>
<dbReference type="GO" id="GO:0000209">
    <property type="term" value="P:protein polyubiquitination"/>
    <property type="evidence" value="ECO:0007669"/>
    <property type="project" value="InterPro"/>
</dbReference>
<gene>
    <name evidence="7" type="ORF">M422DRAFT_32993</name>
</gene>
<sequence>MPGEKLDFAEEVGAEEGSRDQESERDRNGSKNKSGSGQAAAKTKDVSHVPCKFFRLNQCTAGSSCPFSHHLNEPGQIKDVCQWYLKNNCKFGHKCALAHILPGQPMSMDRKNKKAAQQAAQQAAGGTGKNERRKAGGSKEESLRVGLGRGLGKSAAPISISKATISPSAPAPALRDTDFSQGFPDEFDKPAEAKVQDQEENNGVALSPGGAASIEEKTPAPPPAPELAPSTSTSPNKKDIQQQETTLPVNKPLPSRGVHRLNGSGDFGFGPIGSPPRSSPAQTPNSKPIQPTVQRINGFSPSTSPNTGGMPSTSPFSAPGSKSLFMAYSLDRDTSASTQIQGTTTTSRATNFGGAMSLGGIRGWDITGSSALAGGDDDDLEEFLPSSLNELLTDEERKRRLSRTGGQRPMMETHLSQHRYSRSVPAASLMDNVKSLWHENNADIQGSGGPSPSLLGTSNVSTGFLPRRPAMNTGRAFSDLAATGNGLPASFSAAAGFGSPPVPSMYMNRTTSNPLTSTSSQQYGGLQQARPIPGVGEETSLFNGNPLSPTARALQEHAPGQSLPQGLAAGLSRLHVRPHIPLGTSMSPHQGLAMSGSPGTRAYGGLSATDYNVGGFSAVGATSPPGLSRDAYDRFTSFAPSRTGGIGTPAGAPVPASGAASGYRGRPLAHTLSSPLAGPAFTNDDDVVFVME</sequence>
<dbReference type="InterPro" id="IPR045072">
    <property type="entry name" value="MKRN-like"/>
</dbReference>
<dbReference type="EMBL" id="KN837156">
    <property type="protein sequence ID" value="KIJ38928.1"/>
    <property type="molecule type" value="Genomic_DNA"/>
</dbReference>
<dbReference type="HOGENOM" id="CLU_012195_0_0_1"/>
<reference evidence="7 8" key="1">
    <citation type="submission" date="2014-06" db="EMBL/GenBank/DDBJ databases">
        <title>Evolutionary Origins and Diversification of the Mycorrhizal Mutualists.</title>
        <authorList>
            <consortium name="DOE Joint Genome Institute"/>
            <consortium name="Mycorrhizal Genomics Consortium"/>
            <person name="Kohler A."/>
            <person name="Kuo A."/>
            <person name="Nagy L.G."/>
            <person name="Floudas D."/>
            <person name="Copeland A."/>
            <person name="Barry K.W."/>
            <person name="Cichocki N."/>
            <person name="Veneault-Fourrey C."/>
            <person name="LaButti K."/>
            <person name="Lindquist E.A."/>
            <person name="Lipzen A."/>
            <person name="Lundell T."/>
            <person name="Morin E."/>
            <person name="Murat C."/>
            <person name="Riley R."/>
            <person name="Ohm R."/>
            <person name="Sun H."/>
            <person name="Tunlid A."/>
            <person name="Henrissat B."/>
            <person name="Grigoriev I.V."/>
            <person name="Hibbett D.S."/>
            <person name="Martin F."/>
        </authorList>
    </citation>
    <scope>NUCLEOTIDE SEQUENCE [LARGE SCALE GENOMIC DNA]</scope>
    <source>
        <strain evidence="7 8">SS14</strain>
    </source>
</reference>
<name>A0A0C9U7K5_SPHS4</name>
<feature type="compositionally biased region" description="Basic and acidic residues" evidence="5">
    <location>
        <begin position="186"/>
        <end position="197"/>
    </location>
</feature>